<keyword evidence="8" id="KW-0807">Transducer</keyword>
<evidence type="ECO:0000256" key="5">
    <source>
        <dbReference type="ARBA" id="ARBA00022989"/>
    </source>
</evidence>
<dbReference type="Pfam" id="PF02949">
    <property type="entry name" value="7tm_6"/>
    <property type="match status" value="1"/>
</dbReference>
<comment type="subcellular location">
    <subcellularLocation>
        <location evidence="1">Membrane</location>
        <topology evidence="1">Multi-pass membrane protein</topology>
    </subcellularLocation>
</comment>
<evidence type="ECO:0000313" key="12">
    <source>
        <dbReference type="Proteomes" id="UP001148838"/>
    </source>
</evidence>
<dbReference type="PANTHER" id="PTHR47027">
    <property type="entry name" value="REVERSE TRANSCRIPTASE DOMAIN-CONTAINING PROTEIN"/>
    <property type="match status" value="1"/>
</dbReference>
<accession>A0ABQ8STW3</accession>
<keyword evidence="7" id="KW-0675">Receptor</keyword>
<evidence type="ECO:0000256" key="2">
    <source>
        <dbReference type="ARBA" id="ARBA00022606"/>
    </source>
</evidence>
<gene>
    <name evidence="11" type="ORF">ANN_17315</name>
</gene>
<name>A0ABQ8STW3_PERAM</name>
<feature type="transmembrane region" description="Helical" evidence="10">
    <location>
        <begin position="42"/>
        <end position="61"/>
    </location>
</feature>
<comment type="caution">
    <text evidence="11">The sequence shown here is derived from an EMBL/GenBank/DDBJ whole genome shotgun (WGS) entry which is preliminary data.</text>
</comment>
<protein>
    <recommendedName>
        <fullName evidence="13">Odorant receptor</fullName>
    </recommendedName>
</protein>
<evidence type="ECO:0000256" key="9">
    <source>
        <dbReference type="SAM" id="MobiDB-lite"/>
    </source>
</evidence>
<feature type="transmembrane region" description="Helical" evidence="10">
    <location>
        <begin position="271"/>
        <end position="292"/>
    </location>
</feature>
<keyword evidence="6 10" id="KW-0472">Membrane</keyword>
<evidence type="ECO:0000256" key="7">
    <source>
        <dbReference type="ARBA" id="ARBA00023170"/>
    </source>
</evidence>
<keyword evidence="5 10" id="KW-1133">Transmembrane helix</keyword>
<evidence type="ECO:0000256" key="1">
    <source>
        <dbReference type="ARBA" id="ARBA00004141"/>
    </source>
</evidence>
<feature type="transmembrane region" description="Helical" evidence="10">
    <location>
        <begin position="12"/>
        <end position="30"/>
    </location>
</feature>
<evidence type="ECO:0000313" key="11">
    <source>
        <dbReference type="EMBL" id="KAJ4437180.1"/>
    </source>
</evidence>
<reference evidence="11 12" key="1">
    <citation type="journal article" date="2022" name="Allergy">
        <title>Genome assembly and annotation of Periplaneta americana reveal a comprehensive cockroach allergen profile.</title>
        <authorList>
            <person name="Wang L."/>
            <person name="Xiong Q."/>
            <person name="Saelim N."/>
            <person name="Wang L."/>
            <person name="Nong W."/>
            <person name="Wan A.T."/>
            <person name="Shi M."/>
            <person name="Liu X."/>
            <person name="Cao Q."/>
            <person name="Hui J.H.L."/>
            <person name="Sookrung N."/>
            <person name="Leung T.F."/>
            <person name="Tungtrongchitr A."/>
            <person name="Tsui S.K.W."/>
        </authorList>
    </citation>
    <scope>NUCLEOTIDE SEQUENCE [LARGE SCALE GENOMIC DNA]</scope>
    <source>
        <strain evidence="11">PWHHKU_190912</strain>
    </source>
</reference>
<evidence type="ECO:0000256" key="6">
    <source>
        <dbReference type="ARBA" id="ARBA00023136"/>
    </source>
</evidence>
<sequence length="509" mass="59798">METANDKERRNRRFWITIILLKIAGIPIHVKQLSVFQLIYDAFVSISTYSVFIASLVDVWLNSDDLKRSMGTIRLIFVMAMILLGEINFRFHKDTLRRLFLLTESFTWEDLPLTEPDTGGLTAAGLMPSIDDIFKKYIPVTVGIHLVQTTIRILTNRDMMFNGWYPFDASLSPNYEIVILSQFLAMVRFFALFYACPHLYVTTVCIACTQLKKLKMYMSEIKQQITSKTKSSENFNNQDYKCRMERQLKDFILHHQQIIKYIHTLDELTGMWLGGVFLCALLSLCTAAFSAVMDQQRASLSMNPEKTKLTTNASEDRIHLNGQPLEYVEDYIYLGQNLSFSRNSEKEIKRRISMAWKKFWSLKFILTDKFQKLSLKVETLEKCILPVLLYGCQTWSLTSKQRRTLQTCQRSMERKILQLSLKNKVRNEELRNRTDMKDVINTAKRLKWKWGGQVVRMDHRRWTHRVTLWDPRTGRRRVGRQTTRWADSSRRRQDHIGRAIQETDSYGEI</sequence>
<proteinExistence type="predicted"/>
<dbReference type="PANTHER" id="PTHR47027:SF20">
    <property type="entry name" value="REVERSE TRANSCRIPTASE-LIKE PROTEIN WITH RNA-DIRECTED DNA POLYMERASE DOMAIN"/>
    <property type="match status" value="1"/>
</dbReference>
<dbReference type="EMBL" id="JAJSOF020000021">
    <property type="protein sequence ID" value="KAJ4437180.1"/>
    <property type="molecule type" value="Genomic_DNA"/>
</dbReference>
<keyword evidence="3 10" id="KW-0812">Transmembrane</keyword>
<evidence type="ECO:0008006" key="13">
    <source>
        <dbReference type="Google" id="ProtNLM"/>
    </source>
</evidence>
<evidence type="ECO:0000256" key="10">
    <source>
        <dbReference type="SAM" id="Phobius"/>
    </source>
</evidence>
<feature type="transmembrane region" description="Helical" evidence="10">
    <location>
        <begin position="73"/>
        <end position="91"/>
    </location>
</feature>
<feature type="compositionally biased region" description="Basic and acidic residues" evidence="9">
    <location>
        <begin position="487"/>
        <end position="497"/>
    </location>
</feature>
<dbReference type="InterPro" id="IPR004117">
    <property type="entry name" value="7tm6_olfct_rcpt"/>
</dbReference>
<keyword evidence="12" id="KW-1185">Reference proteome</keyword>
<dbReference type="Proteomes" id="UP001148838">
    <property type="component" value="Unassembled WGS sequence"/>
</dbReference>
<evidence type="ECO:0000256" key="8">
    <source>
        <dbReference type="ARBA" id="ARBA00023224"/>
    </source>
</evidence>
<feature type="region of interest" description="Disordered" evidence="9">
    <location>
        <begin position="480"/>
        <end position="509"/>
    </location>
</feature>
<organism evidence="11 12">
    <name type="scientific">Periplaneta americana</name>
    <name type="common">American cockroach</name>
    <name type="synonym">Blatta americana</name>
    <dbReference type="NCBI Taxonomy" id="6978"/>
    <lineage>
        <taxon>Eukaryota</taxon>
        <taxon>Metazoa</taxon>
        <taxon>Ecdysozoa</taxon>
        <taxon>Arthropoda</taxon>
        <taxon>Hexapoda</taxon>
        <taxon>Insecta</taxon>
        <taxon>Pterygota</taxon>
        <taxon>Neoptera</taxon>
        <taxon>Polyneoptera</taxon>
        <taxon>Dictyoptera</taxon>
        <taxon>Blattodea</taxon>
        <taxon>Blattoidea</taxon>
        <taxon>Blattidae</taxon>
        <taxon>Blattinae</taxon>
        <taxon>Periplaneta</taxon>
    </lineage>
</organism>
<evidence type="ECO:0000256" key="3">
    <source>
        <dbReference type="ARBA" id="ARBA00022692"/>
    </source>
</evidence>
<evidence type="ECO:0000256" key="4">
    <source>
        <dbReference type="ARBA" id="ARBA00022725"/>
    </source>
</evidence>
<keyword evidence="4" id="KW-0552">Olfaction</keyword>
<keyword evidence="2" id="KW-0716">Sensory transduction</keyword>